<dbReference type="EMBL" id="CAADFZ010000033">
    <property type="protein sequence ID" value="VFK63427.1"/>
    <property type="molecule type" value="Genomic_DNA"/>
</dbReference>
<dbReference type="EMBL" id="CAADGD010000076">
    <property type="protein sequence ID" value="VFK71649.1"/>
    <property type="molecule type" value="Genomic_DNA"/>
</dbReference>
<reference evidence="3" key="1">
    <citation type="submission" date="2019-02" db="EMBL/GenBank/DDBJ databases">
        <authorList>
            <person name="Gruber-Vodicka R. H."/>
            <person name="Seah K. B. B."/>
        </authorList>
    </citation>
    <scope>NUCLEOTIDE SEQUENCE</scope>
    <source>
        <strain evidence="3">BECK_BY19</strain>
        <strain evidence="2">BECK_BY8</strain>
    </source>
</reference>
<dbReference type="Pfam" id="PF08388">
    <property type="entry name" value="GIIM"/>
    <property type="match status" value="1"/>
</dbReference>
<dbReference type="AlphaFoldDB" id="A0A451B053"/>
<evidence type="ECO:0000313" key="2">
    <source>
        <dbReference type="EMBL" id="VFK63427.1"/>
    </source>
</evidence>
<accession>A0A451B053</accession>
<evidence type="ECO:0000259" key="1">
    <source>
        <dbReference type="Pfam" id="PF08388"/>
    </source>
</evidence>
<sequence length="47" mass="5428">MLWITEGYFIQSSDKSLDDLTRMFNAVIHGWIDYYSIGDGRPDGFVP</sequence>
<dbReference type="InterPro" id="IPR013597">
    <property type="entry name" value="Mat_intron_G2"/>
</dbReference>
<organism evidence="3">
    <name type="scientific">Candidatus Kentrum sp. UNK</name>
    <dbReference type="NCBI Taxonomy" id="2126344"/>
    <lineage>
        <taxon>Bacteria</taxon>
        <taxon>Pseudomonadati</taxon>
        <taxon>Pseudomonadota</taxon>
        <taxon>Gammaproteobacteria</taxon>
        <taxon>Candidatus Kentrum</taxon>
    </lineage>
</organism>
<protein>
    <submittedName>
        <fullName evidence="3">Group II intron, maturase-specific domain</fullName>
    </submittedName>
</protein>
<feature type="domain" description="Group II intron maturase-specific" evidence="1">
    <location>
        <begin position="11"/>
        <end position="38"/>
    </location>
</feature>
<proteinExistence type="predicted"/>
<gene>
    <name evidence="2" type="ORF">BECKUNK1418G_GA0071005_103318</name>
    <name evidence="3" type="ORF">BECKUNK1418H_GA0071006_10765</name>
</gene>
<name>A0A451B053_9GAMM</name>
<evidence type="ECO:0000313" key="3">
    <source>
        <dbReference type="EMBL" id="VFK71649.1"/>
    </source>
</evidence>